<dbReference type="InterPro" id="IPR027417">
    <property type="entry name" value="P-loop_NTPase"/>
</dbReference>
<name>A0ABN6UVC3_9BACT</name>
<dbReference type="PANTHER" id="PTHR30121:SF6">
    <property type="entry name" value="SLR6007 PROTEIN"/>
    <property type="match status" value="1"/>
</dbReference>
<accession>A0ABN6UVC3</accession>
<dbReference type="RefSeq" id="WP_286355348.1">
    <property type="nucleotide sequence ID" value="NZ_AP027079.1"/>
</dbReference>
<evidence type="ECO:0000259" key="1">
    <source>
        <dbReference type="Pfam" id="PF01935"/>
    </source>
</evidence>
<dbReference type="InterPro" id="IPR002789">
    <property type="entry name" value="HerA_central"/>
</dbReference>
<evidence type="ECO:0000313" key="2">
    <source>
        <dbReference type="EMBL" id="BDU68712.1"/>
    </source>
</evidence>
<sequence>MVITSEGGKIPLPEACTLALLVFGRGDTETLATEACMEAYHRLAPLLITRLDYLSIYPIVDDSTLARVVLSLRGTNCLCISRRLERFELVNGDLERRPPLGFGSDRAENSRFKRRSEETALAVTHLFPWTPSHDNWQGLLEMFLEVPGSTLAIRFQGHSLAPESARLEARNALHNSDALVNGDNMRARSYLAEALRSESLGRVVAVEGPIMAMRVFLLSNQPLNEALVATVINAIDEASSPSGRNGAGALFRGGATVQPSNRNRVLEPMDSVDLVDCFGPREATSLLRTPMPSTGDLPGLPLERARTAPLGGISGTDVPLGINGFRSRFKEVALDADMRDRHIYILGQTGSGKSTLLSNMIIHDIHANRGVVVLDPHGQLVDDVLPHIPRERQDDIIIIDVEDVERPVGFNLLLIDEDDPATYRRGRDLILDDLYSYLRRSYNSDVFGPIFEMYFRAFMGLMLGAEKPSPGMTPNLSLLRLLFRDKGIRDHLLKQVEAHKDVALEAAIREAEGANGETALKNMAPYITSKFTRFTSDEVLRNLTCQNRMVDLASAIAEQKILLIKLGRGRIGDISAGLLASMVISRLRWAVMKRGAHKGPPIHVYADEFQSFADHRIGELLSEARKFGLRLTLAHQFAAQLPPEILQAVVGNVGTIIACRVGASDAESLERIFTPTFKRRDLVALPNFNAYVRSLGSLGQSPFSVILPPPPKAGDKALAADHINASRARYGRDLKTIQEEFQAVYERYQMCGMPILPLSEI</sequence>
<dbReference type="PANTHER" id="PTHR30121">
    <property type="entry name" value="UNCHARACTERIZED PROTEIN YJGR-RELATED"/>
    <property type="match status" value="1"/>
</dbReference>
<dbReference type="CDD" id="cd01127">
    <property type="entry name" value="TrwB_TraG_TraD_VirD4"/>
    <property type="match status" value="1"/>
</dbReference>
<dbReference type="InterPro" id="IPR051162">
    <property type="entry name" value="T4SS_component"/>
</dbReference>
<reference evidence="3" key="1">
    <citation type="journal article" date="2023" name="Int. J. Syst. Evol. Microbiol.">
        <title>Mesoterricola silvestris gen. nov., sp. nov., Mesoterricola sediminis sp. nov., Geothrix oryzae sp. nov., Geothrix edaphica sp. nov., Geothrix rubra sp. nov., and Geothrix limicola sp. nov., six novel members of Acidobacteriota isolated from soils.</title>
        <authorList>
            <person name="Itoh H."/>
            <person name="Sugisawa Y."/>
            <person name="Mise K."/>
            <person name="Xu Z."/>
            <person name="Kuniyasu M."/>
            <person name="Ushijima N."/>
            <person name="Kawano K."/>
            <person name="Kobayashi E."/>
            <person name="Shiratori Y."/>
            <person name="Masuda Y."/>
            <person name="Senoo K."/>
        </authorList>
    </citation>
    <scope>NUCLEOTIDE SEQUENCE [LARGE SCALE GENOMIC DNA]</scope>
    <source>
        <strain evidence="3">Red222</strain>
    </source>
</reference>
<feature type="domain" description="Helicase HerA central" evidence="1">
    <location>
        <begin position="331"/>
        <end position="419"/>
    </location>
</feature>
<evidence type="ECO:0000313" key="3">
    <source>
        <dbReference type="Proteomes" id="UP001242010"/>
    </source>
</evidence>
<organism evidence="2 3">
    <name type="scientific">Geothrix oryzae</name>
    <dbReference type="NCBI Taxonomy" id="2927975"/>
    <lineage>
        <taxon>Bacteria</taxon>
        <taxon>Pseudomonadati</taxon>
        <taxon>Acidobacteriota</taxon>
        <taxon>Holophagae</taxon>
        <taxon>Holophagales</taxon>
        <taxon>Holophagaceae</taxon>
        <taxon>Geothrix</taxon>
    </lineage>
</organism>
<dbReference type="Proteomes" id="UP001242010">
    <property type="component" value="Chromosome"/>
</dbReference>
<proteinExistence type="predicted"/>
<protein>
    <recommendedName>
        <fullName evidence="1">Helicase HerA central domain-containing protein</fullName>
    </recommendedName>
</protein>
<keyword evidence="3" id="KW-1185">Reference proteome</keyword>
<dbReference type="Gene3D" id="3.40.50.300">
    <property type="entry name" value="P-loop containing nucleotide triphosphate hydrolases"/>
    <property type="match status" value="2"/>
</dbReference>
<dbReference type="Pfam" id="PF01935">
    <property type="entry name" value="DUF87"/>
    <property type="match status" value="1"/>
</dbReference>
<dbReference type="SUPFAM" id="SSF52540">
    <property type="entry name" value="P-loop containing nucleoside triphosphate hydrolases"/>
    <property type="match status" value="1"/>
</dbReference>
<gene>
    <name evidence="2" type="ORF">GETHOR_08130</name>
</gene>
<dbReference type="EMBL" id="AP027079">
    <property type="protein sequence ID" value="BDU68712.1"/>
    <property type="molecule type" value="Genomic_DNA"/>
</dbReference>